<evidence type="ECO:0000256" key="3">
    <source>
        <dbReference type="ARBA" id="ARBA00022801"/>
    </source>
</evidence>
<dbReference type="InterPro" id="IPR036852">
    <property type="entry name" value="Peptidase_S8/S53_dom_sf"/>
</dbReference>
<dbReference type="EC" id="3.4.21.-" evidence="8"/>
<feature type="active site" description="Charge relay system" evidence="5">
    <location>
        <position position="380"/>
    </location>
</feature>
<evidence type="ECO:0000256" key="6">
    <source>
        <dbReference type="RuleBase" id="RU003355"/>
    </source>
</evidence>
<dbReference type="InterPro" id="IPR023827">
    <property type="entry name" value="Peptidase_S8_Asp-AS"/>
</dbReference>
<dbReference type="Pfam" id="PF00082">
    <property type="entry name" value="Peptidase_S8"/>
    <property type="match status" value="1"/>
</dbReference>
<dbReference type="KEGG" id="chu:CHU_3033"/>
<dbReference type="InterPro" id="IPR017317">
    <property type="entry name" value="Pept_S8_subtilisin_bacteroid-2"/>
</dbReference>
<dbReference type="AlphaFoldDB" id="A0A6N4SUS4"/>
<dbReference type="InterPro" id="IPR015500">
    <property type="entry name" value="Peptidase_S8_subtilisin-rel"/>
</dbReference>
<proteinExistence type="inferred from homology"/>
<dbReference type="RefSeq" id="WP_011586384.1">
    <property type="nucleotide sequence ID" value="NC_008255.1"/>
</dbReference>
<evidence type="ECO:0000313" key="8">
    <source>
        <dbReference type="EMBL" id="ABG60274.1"/>
    </source>
</evidence>
<dbReference type="PROSITE" id="PS00138">
    <property type="entry name" value="SUBTILASE_SER"/>
    <property type="match status" value="1"/>
</dbReference>
<dbReference type="InterPro" id="IPR023828">
    <property type="entry name" value="Peptidase_S8_Ser-AS"/>
</dbReference>
<dbReference type="GO" id="GO:0004252">
    <property type="term" value="F:serine-type endopeptidase activity"/>
    <property type="evidence" value="ECO:0007669"/>
    <property type="project" value="UniProtKB-UniRule"/>
</dbReference>
<reference evidence="8 9" key="1">
    <citation type="journal article" date="2007" name="Appl. Environ. Microbiol.">
        <title>Genome sequence of the cellulolytic gliding bacterium Cytophaga hutchinsonii.</title>
        <authorList>
            <person name="Xie G."/>
            <person name="Bruce D.C."/>
            <person name="Challacombe J.F."/>
            <person name="Chertkov O."/>
            <person name="Detter J.C."/>
            <person name="Gilna P."/>
            <person name="Han C.S."/>
            <person name="Lucas S."/>
            <person name="Misra M."/>
            <person name="Myers G.L."/>
            <person name="Richardson P."/>
            <person name="Tapia R."/>
            <person name="Thayer N."/>
            <person name="Thompson L.S."/>
            <person name="Brettin T.S."/>
            <person name="Henrissat B."/>
            <person name="Wilson D.B."/>
            <person name="McBride M.J."/>
        </authorList>
    </citation>
    <scope>NUCLEOTIDE SEQUENCE [LARGE SCALE GENOMIC DNA]</scope>
    <source>
        <strain evidence="9">ATCC 33406 / DSM 1761 / CIP 103989 / NBRC 15051 / NCIMB 9469 / D465</strain>
    </source>
</reference>
<dbReference type="PANTHER" id="PTHR43806">
    <property type="entry name" value="PEPTIDASE S8"/>
    <property type="match status" value="1"/>
</dbReference>
<keyword evidence="3 5" id="KW-0378">Hydrolase</keyword>
<dbReference type="SUPFAM" id="SSF52743">
    <property type="entry name" value="Subtilisin-like"/>
    <property type="match status" value="1"/>
</dbReference>
<sequence>MQTIIRAVSAVLFFSVVVLQTNAQIQKYWISFKDKETVGYNYKNNLSPQTILNRTAYSIPLHQYTDIPVSKIFIDSIAKLDVLIIAKSKWLNAVTANLTREQAEQIKQISFVASVEPVNIYLVGSSTNELEIAPELMHAAMKQMKSKAFNEKGIDGKGIRVGVIDAGFYKLHEDPATSYLVQDKKILGQRDFIDKSRTDLIVNAATSADDHGRQVVRMIAGYDTSIKAQYGMAVNASFYLARTENGEREYRGEEDMWIMAMEWMDSLGVRLISTSLGYATKMDDPNDNYKQSEMDGKTARITKAAQIAFYQKGIFLAVSAGNEGDTQWRIISAPADAEGALAVGATKASTWDRISYSSIGPEPLPYLKPNVSCYSPNGTSFSCPAVAGFVACMMNNDSTLTNVQLKEIIQRSAHLYPYGNNFIGYGIPQADRALVLSKDQNTDFGKAVLIHNSKKVFKHTFDKSIKVELVLFHKKNETIVIDQQVIMVKKGKLKIKRPKNAERTTIVADEFLTLEIIWE</sequence>
<keyword evidence="4 5" id="KW-0720">Serine protease</keyword>
<evidence type="ECO:0000313" key="9">
    <source>
        <dbReference type="Proteomes" id="UP000001822"/>
    </source>
</evidence>
<feature type="domain" description="Peptidase S8/S53" evidence="7">
    <location>
        <begin position="156"/>
        <end position="426"/>
    </location>
</feature>
<dbReference type="OrthoDB" id="9792152at2"/>
<protein>
    <submittedName>
        <fullName evidence="8">Serine protease</fullName>
        <ecNumber evidence="8">3.4.21.-</ecNumber>
    </submittedName>
</protein>
<dbReference type="CDD" id="cd07493">
    <property type="entry name" value="Peptidases_S8_9"/>
    <property type="match status" value="1"/>
</dbReference>
<evidence type="ECO:0000256" key="5">
    <source>
        <dbReference type="PROSITE-ProRule" id="PRU01240"/>
    </source>
</evidence>
<dbReference type="InterPro" id="IPR000209">
    <property type="entry name" value="Peptidase_S8/S53_dom"/>
</dbReference>
<keyword evidence="2 5" id="KW-0645">Protease</keyword>
<feature type="active site" description="Charge relay system" evidence="5">
    <location>
        <position position="165"/>
    </location>
</feature>
<comment type="similarity">
    <text evidence="1 5 6">Belongs to the peptidase S8 family.</text>
</comment>
<evidence type="ECO:0000256" key="1">
    <source>
        <dbReference type="ARBA" id="ARBA00011073"/>
    </source>
</evidence>
<evidence type="ECO:0000256" key="4">
    <source>
        <dbReference type="ARBA" id="ARBA00022825"/>
    </source>
</evidence>
<dbReference type="PROSITE" id="PS00136">
    <property type="entry name" value="SUBTILASE_ASP"/>
    <property type="match status" value="1"/>
</dbReference>
<dbReference type="InterPro" id="IPR050131">
    <property type="entry name" value="Peptidase_S8_subtilisin-like"/>
</dbReference>
<dbReference type="PANTHER" id="PTHR43806:SF67">
    <property type="entry name" value="EGF-LIKE DOMAIN-CONTAINING PROTEIN"/>
    <property type="match status" value="1"/>
</dbReference>
<accession>A0A6N4SUS4</accession>
<evidence type="ECO:0000259" key="7">
    <source>
        <dbReference type="Pfam" id="PF00082"/>
    </source>
</evidence>
<dbReference type="PIRSF" id="PIRSF037903">
    <property type="entry name" value="Subtilisin_rel_GFO_2223"/>
    <property type="match status" value="1"/>
</dbReference>
<dbReference type="EMBL" id="CP000383">
    <property type="protein sequence ID" value="ABG60274.1"/>
    <property type="molecule type" value="Genomic_DNA"/>
</dbReference>
<organism evidence="8 9">
    <name type="scientific">Cytophaga hutchinsonii (strain ATCC 33406 / DSM 1761 / CIP 103989 / NBRC 15051 / NCIMB 9469 / D465)</name>
    <dbReference type="NCBI Taxonomy" id="269798"/>
    <lineage>
        <taxon>Bacteria</taxon>
        <taxon>Pseudomonadati</taxon>
        <taxon>Bacteroidota</taxon>
        <taxon>Cytophagia</taxon>
        <taxon>Cytophagales</taxon>
        <taxon>Cytophagaceae</taxon>
        <taxon>Cytophaga</taxon>
    </lineage>
</organism>
<keyword evidence="9" id="KW-1185">Reference proteome</keyword>
<dbReference type="PROSITE" id="PS51892">
    <property type="entry name" value="SUBTILASE"/>
    <property type="match status" value="1"/>
</dbReference>
<evidence type="ECO:0000256" key="2">
    <source>
        <dbReference type="ARBA" id="ARBA00022670"/>
    </source>
</evidence>
<dbReference type="GO" id="GO:0006508">
    <property type="term" value="P:proteolysis"/>
    <property type="evidence" value="ECO:0007669"/>
    <property type="project" value="UniProtKB-KW"/>
</dbReference>
<gene>
    <name evidence="8" type="ordered locus">CHU_3033</name>
</gene>
<feature type="active site" description="Charge relay system" evidence="5">
    <location>
        <position position="211"/>
    </location>
</feature>
<dbReference type="Gene3D" id="3.40.50.200">
    <property type="entry name" value="Peptidase S8/S53 domain"/>
    <property type="match status" value="1"/>
</dbReference>
<name>A0A6N4SUS4_CYTH3</name>
<dbReference type="PRINTS" id="PR00723">
    <property type="entry name" value="SUBTILISIN"/>
</dbReference>
<dbReference type="Proteomes" id="UP000001822">
    <property type="component" value="Chromosome"/>
</dbReference>